<evidence type="ECO:0000313" key="8">
    <source>
        <dbReference type="Proteomes" id="UP000516480"/>
    </source>
</evidence>
<evidence type="ECO:0000313" key="2">
    <source>
        <dbReference type="EMBL" id="SCM23787.1"/>
    </source>
</evidence>
<reference evidence="1 5" key="1">
    <citation type="submission" date="2016-02" db="EMBL/GenBank/DDBJ databases">
        <authorList>
            <consortium name="Pathogen Informatics"/>
        </authorList>
    </citation>
    <scope>NUCLEOTIDE SEQUENCE [LARGE SCALE GENOMIC DNA]</scope>
    <source>
        <strain evidence="1 5">K173</strain>
        <strain evidence="2 8">NK65 ny</strain>
        <strain evidence="3 7">NK65e</strain>
        <strain evidence="4 6">SP11 Antwerpcl1</strain>
    </source>
</reference>
<accession>A0A0Y9XS00</accession>
<evidence type="ECO:0000313" key="5">
    <source>
        <dbReference type="Proteomes" id="UP000069549"/>
    </source>
</evidence>
<dbReference type="OMA" id="YECQEWT"/>
<proteinExistence type="predicted"/>
<dbReference type="EMBL" id="LT608147">
    <property type="protein sequence ID" value="SCM23787.1"/>
    <property type="molecule type" value="Genomic_DNA"/>
</dbReference>
<protein>
    <submittedName>
        <fullName evidence="1">Uncharacterized protein</fullName>
    </submittedName>
</protein>
<dbReference type="Proteomes" id="UP000516480">
    <property type="component" value="Chromosome 11"/>
</dbReference>
<evidence type="ECO:0000313" key="6">
    <source>
        <dbReference type="Proteomes" id="UP000219860"/>
    </source>
</evidence>
<sequence>MTKINEIEFIEETEYFKFQHGPCFCMLNEENKRKNKTENLKLEEDSICNIFIISNVKQKGLYIFNENINIFSLSDFLYKIDNVNENINIKSIPFLEKPKLIENNKTDDLCFIYTDKQNIYIFDYATDEVKLYCKTDISIKSIKHIEKYSFLVLSETEEVFILTEQIMYKCNQFNERINNIDEKDNVFLFSCKDTEKFILKDEDKCITYNLDNISKNIDIVYEECNIISTKFLQIDVKKKIYILFVVVLYKDDNDVTTVTYDIHIENYEIKKVNYSINDFFFENYDKLCFIKSVYITEWKILISISSKSCEVVIYTNNNQFVETDIKNNDLKILCIKEGYKINTRGSNTCFLSLFIYSKYIDKIYRKSKLGNVPCLKNPVVFFLLQENKKIVIEYLDQYKLEYANDDIHQNNNNQLFENEMKEVSLFMPLNNEVIEIYKPTILNLFKFFNIKQVLAEKDNTTISKEINQVKKKKESIFEIFKGSGKKGGKTFQGNDIIDKNIIDNKIIDNKIIDNKIIDNKIIDNKIIDNKIIDNKIIDNKIIDNKIIDNKIIDNKIIDNKIIDNKIIDNKIIDNKIIDNKIIDNDIKKTELAMMKSSVTFNEEKNKNNNSPLQKIIQTQKEIKKNSIIKSKEQNAEMNTNKTLYENNNFVVKKILNKYNKFLNIGMYLYDDILYKENIYIIEKKKIPKMSRRKKECYYNKKEKKIVLLNGYDYENKLNIFDNNFNNISENKIGDKENEKFKKQINNTQEEKEKSEFYDYFHCENFDFYKTEKMSDKYCEKIVKKIEKKQKFLFDIKNMFIIQKEDDNIYYEENKNGENKNDENKNDEIKICISKNEMVKCYKDLDSYFSKNKLLKVNTEIFDILNKTDNRNMLEIILYNIFLQGNLKNCEKLIYFILNNSYSASFSNSFFLLEIFIYNLLHPYINKKENKSNNKQNCNSHKNSQISNKVEKKVKYKIDKENDKNEIIVKDSDYSTDNNNNNDDIICKKNRNEYVSKVIPLFTNIIDEEYELNLFQLMNYSIDFLNNRICNFFSHKLLPIVLENNLNKIHIDLDLINHYIYNVILSKKKNFHNST</sequence>
<dbReference type="EMBL" id="LT614637">
    <property type="protein sequence ID" value="SCN26774.1"/>
    <property type="molecule type" value="Genomic_DNA"/>
</dbReference>
<dbReference type="Proteomes" id="UP000220214">
    <property type="component" value="Chromosome 11"/>
</dbReference>
<dbReference type="Proteomes" id="UP000219860">
    <property type="component" value="Chromosome 11"/>
</dbReference>
<evidence type="ECO:0000313" key="4">
    <source>
        <dbReference type="EMBL" id="SCO63193.1"/>
    </source>
</evidence>
<dbReference type="AlphaFoldDB" id="A0A0Y9XS00"/>
<organism evidence="1 5">
    <name type="scientific">Plasmodium berghei</name>
    <dbReference type="NCBI Taxonomy" id="5821"/>
    <lineage>
        <taxon>Eukaryota</taxon>
        <taxon>Sar</taxon>
        <taxon>Alveolata</taxon>
        <taxon>Apicomplexa</taxon>
        <taxon>Aconoidasida</taxon>
        <taxon>Haemosporida</taxon>
        <taxon>Plasmodiidae</taxon>
        <taxon>Plasmodium</taxon>
        <taxon>Plasmodium (Vinckeia)</taxon>
    </lineage>
</organism>
<gene>
    <name evidence="1" type="ORF">PBK173_000283800</name>
    <name evidence="3" type="ORF">PBNK65E_000276000</name>
    <name evidence="2" type="ORF">PBNK65NY_000275200</name>
    <name evidence="4" type="ORF">PBSP11A_000275200</name>
</gene>
<dbReference type="EMBL" id="LT160031">
    <property type="protein sequence ID" value="CXI63337.1"/>
    <property type="molecule type" value="Genomic_DNA"/>
</dbReference>
<dbReference type="EMBL" id="LT608259">
    <property type="protein sequence ID" value="SCO63193.1"/>
    <property type="molecule type" value="Genomic_DNA"/>
</dbReference>
<evidence type="ECO:0000313" key="7">
    <source>
        <dbReference type="Proteomes" id="UP000220214"/>
    </source>
</evidence>
<evidence type="ECO:0000313" key="1">
    <source>
        <dbReference type="EMBL" id="CXI63337.1"/>
    </source>
</evidence>
<evidence type="ECO:0000313" key="3">
    <source>
        <dbReference type="EMBL" id="SCN26774.1"/>
    </source>
</evidence>
<name>A0A0Y9XS00_PLABE</name>
<dbReference type="VEuPathDB" id="PlasmoDB:PBANKA_1118400"/>
<dbReference type="OrthoDB" id="371488at2759"/>
<dbReference type="Proteomes" id="UP000069549">
    <property type="component" value="Chromosome 11"/>
</dbReference>